<feature type="compositionally biased region" description="Basic and acidic residues" evidence="1">
    <location>
        <begin position="1"/>
        <end position="10"/>
    </location>
</feature>
<dbReference type="Proteomes" id="UP001172728">
    <property type="component" value="Unassembled WGS sequence"/>
</dbReference>
<keyword evidence="2" id="KW-0812">Transmembrane</keyword>
<name>A0ABT8G9W2_9MICO</name>
<evidence type="ECO:0000313" key="3">
    <source>
        <dbReference type="EMBL" id="MDN4475930.1"/>
    </source>
</evidence>
<evidence type="ECO:0000256" key="1">
    <source>
        <dbReference type="SAM" id="MobiDB-lite"/>
    </source>
</evidence>
<evidence type="ECO:0000256" key="2">
    <source>
        <dbReference type="SAM" id="Phobius"/>
    </source>
</evidence>
<dbReference type="RefSeq" id="WP_301133533.1">
    <property type="nucleotide sequence ID" value="NZ_JAUHPW010000006.1"/>
</dbReference>
<reference evidence="3" key="1">
    <citation type="submission" date="2023-06" db="EMBL/GenBank/DDBJ databases">
        <title>Sysu t00192.</title>
        <authorList>
            <person name="Gao L."/>
            <person name="Fang B.-Z."/>
            <person name="Li W.-J."/>
        </authorList>
    </citation>
    <scope>NUCLEOTIDE SEQUENCE</scope>
    <source>
        <strain evidence="3">SYSU T00192</strain>
    </source>
</reference>
<keyword evidence="2" id="KW-0472">Membrane</keyword>
<feature type="region of interest" description="Disordered" evidence="1">
    <location>
        <begin position="1"/>
        <end position="21"/>
    </location>
</feature>
<feature type="transmembrane region" description="Helical" evidence="2">
    <location>
        <begin position="36"/>
        <end position="58"/>
    </location>
</feature>
<keyword evidence="2" id="KW-1133">Transmembrane helix</keyword>
<organism evidence="3 4">
    <name type="scientific">Demequina litoralis</name>
    <dbReference type="NCBI Taxonomy" id="3051660"/>
    <lineage>
        <taxon>Bacteria</taxon>
        <taxon>Bacillati</taxon>
        <taxon>Actinomycetota</taxon>
        <taxon>Actinomycetes</taxon>
        <taxon>Micrococcales</taxon>
        <taxon>Demequinaceae</taxon>
        <taxon>Demequina</taxon>
    </lineage>
</organism>
<dbReference type="EMBL" id="JAUHPW010000006">
    <property type="protein sequence ID" value="MDN4475930.1"/>
    <property type="molecule type" value="Genomic_DNA"/>
</dbReference>
<protein>
    <recommendedName>
        <fullName evidence="5">MFS transporter</fullName>
    </recommendedName>
</protein>
<proteinExistence type="predicted"/>
<comment type="caution">
    <text evidence="3">The sequence shown here is derived from an EMBL/GenBank/DDBJ whole genome shotgun (WGS) entry which is preliminary data.</text>
</comment>
<evidence type="ECO:0000313" key="4">
    <source>
        <dbReference type="Proteomes" id="UP001172728"/>
    </source>
</evidence>
<sequence length="104" mass="10464">MSDLPPHESASDVPEPPPEDLASVAIPATVRRSPRFGSFIGTGVGAGILVAAVLATFLPNSTGVGRFLVFLVLALGLCLLGAVVGGAVATSLDRASSPRTEPGR</sequence>
<accession>A0ABT8G9W2</accession>
<keyword evidence="4" id="KW-1185">Reference proteome</keyword>
<evidence type="ECO:0008006" key="5">
    <source>
        <dbReference type="Google" id="ProtNLM"/>
    </source>
</evidence>
<gene>
    <name evidence="3" type="ORF">QQX09_08695</name>
</gene>
<feature type="transmembrane region" description="Helical" evidence="2">
    <location>
        <begin position="64"/>
        <end position="89"/>
    </location>
</feature>